<feature type="compositionally biased region" description="Low complexity" evidence="1">
    <location>
        <begin position="532"/>
        <end position="542"/>
    </location>
</feature>
<dbReference type="RefSeq" id="WP_076207682.1">
    <property type="nucleotide sequence ID" value="NZ_MBER01000160.1"/>
</dbReference>
<dbReference type="AlphaFoldDB" id="A0ABD6QDD9"/>
<evidence type="ECO:0000259" key="2">
    <source>
        <dbReference type="Pfam" id="PF10145"/>
    </source>
</evidence>
<evidence type="ECO:0000256" key="1">
    <source>
        <dbReference type="SAM" id="MobiDB-lite"/>
    </source>
</evidence>
<feature type="compositionally biased region" description="Low complexity" evidence="1">
    <location>
        <begin position="625"/>
        <end position="634"/>
    </location>
</feature>
<evidence type="ECO:0000313" key="4">
    <source>
        <dbReference type="Proteomes" id="UP000187001"/>
    </source>
</evidence>
<comment type="caution">
    <text evidence="3">The sequence shown here is derived from an EMBL/GenBank/DDBJ whole genome shotgun (WGS) entry which is preliminary data.</text>
</comment>
<feature type="compositionally biased region" description="Pro residues" evidence="1">
    <location>
        <begin position="568"/>
        <end position="582"/>
    </location>
</feature>
<feature type="non-terminal residue" evidence="3">
    <location>
        <position position="1003"/>
    </location>
</feature>
<feature type="region of interest" description="Disordered" evidence="1">
    <location>
        <begin position="625"/>
        <end position="645"/>
    </location>
</feature>
<feature type="domain" description="Phage tail tape measure protein" evidence="2">
    <location>
        <begin position="229"/>
        <end position="428"/>
    </location>
</feature>
<feature type="region of interest" description="Disordered" evidence="1">
    <location>
        <begin position="519"/>
        <end position="544"/>
    </location>
</feature>
<dbReference type="InterPro" id="IPR010090">
    <property type="entry name" value="Phage_tape_meas"/>
</dbReference>
<reference evidence="3 4" key="1">
    <citation type="submission" date="2016-07" db="EMBL/GenBank/DDBJ databases">
        <authorList>
            <person name="Sutton G."/>
            <person name="Brinkac L."/>
            <person name="Sanka R."/>
            <person name="Adams M."/>
            <person name="Lau E."/>
            <person name="Kumar A."/>
            <person name="Macaden R."/>
        </authorList>
    </citation>
    <scope>NUCLEOTIDE SEQUENCE [LARGE SCALE GENOMIC DNA]</scope>
    <source>
        <strain evidence="3 4">GA-0871</strain>
    </source>
</reference>
<organism evidence="3 4">
    <name type="scientific">Mycolicibacterium fortuitum</name>
    <name type="common">Mycobacterium fortuitum</name>
    <dbReference type="NCBI Taxonomy" id="1766"/>
    <lineage>
        <taxon>Bacteria</taxon>
        <taxon>Bacillati</taxon>
        <taxon>Actinomycetota</taxon>
        <taxon>Actinomycetes</taxon>
        <taxon>Mycobacteriales</taxon>
        <taxon>Mycobacteriaceae</taxon>
        <taxon>Mycolicibacterium</taxon>
    </lineage>
</organism>
<protein>
    <recommendedName>
        <fullName evidence="2">Phage tail tape measure protein domain-containing protein</fullName>
    </recommendedName>
</protein>
<feature type="region of interest" description="Disordered" evidence="1">
    <location>
        <begin position="564"/>
        <end position="591"/>
    </location>
</feature>
<gene>
    <name evidence="3" type="ORF">A5742_12575</name>
</gene>
<dbReference type="Pfam" id="PF10145">
    <property type="entry name" value="PhageMin_Tail"/>
    <property type="match status" value="1"/>
</dbReference>
<proteinExistence type="predicted"/>
<dbReference type="EMBL" id="MBER01000160">
    <property type="protein sequence ID" value="OMC35498.1"/>
    <property type="molecule type" value="Genomic_DNA"/>
</dbReference>
<sequence>MVALTVSTQVDDASIRKSAIDIQRRYERIGQEVGGDFMSAFANGARSNSPKLEKAMDGARDATGKLRVEQEKLDDLLARGETNRTKLIQQSERTAKAKRDEERAIRQAAAAYKDYEGAGDSAGGAFLDGLRAGMGQYAGIGSEAADRFSGGLTGGLSAARMAGAGTTAGAALGAGLVAAAVGAVALLGPAIADGLQTIRMEDQFQASMGLDESSMAQYATAAGRAYAGNFGASVQDNLGAAQTALRAGLLDPSATSNQVQDVVEQLQGLTRTTEATAAESSRSISTLMRTGLAGSVSEASDIITAGFQSGLDVSGDWLDTINEYSTQFRKFGLDAGEVMTLLKQGLEGGARDTDKVADSLKEFSIRAVDGSKSTKEGFEALGFSAEDMSRRFAAGGDSAHVALNSVFDALKRVDDPMQQALIWQRLFGTQFEDMGDAINRFNLDPAAAQFRDLQGTSDRATKTATDNFTSEWETATRTVGQFFSDLKTDIAEWFSDLPVIKDIPRFITYLFSPAEIDQGTSSPSPFGPPTPAALDPAATGGLTNPGGVVAPGPGTNILNNALSGVPGIPAPPGTAPNRPMPDAPAQGAPKPIPVVPEDAAGGKSKPSFDPSKWTLESIPFGSFPGEEGLAAGAPAPSPMVPGTGPGSFQVDPQRVFDAQTSQLNAQTSLQNARYRYLEVMADADATEQDRYNAKAALVAQGRSLQSAEAKLAEAQQGTWKKMESTANAFSQGMDKVGAALDADFGLGEGISGFVENLIKAAGNLAAAPMLTQLDAISKANPIQGGYGALGIFGAQNIAAGRSPLGFGQSQYSNYAAAAMGPAAMQPGGYGGNVAAMLGLAQAASGNVKYAPASDLVNGLADCSGSISDLVEVLQTGKTNSGRLFTTTNFASDAEAAKLGFLPGYREGALNVGVTPLPGSSGHMAATLPNGVNFEGGGATGGGAQYGGSAAGALDPQFSKRYYMPVGGPVIPTPAVTTPVVTAPAVAPTPTTTAAPIPLPTPTT</sequence>
<dbReference type="Proteomes" id="UP000187001">
    <property type="component" value="Unassembled WGS sequence"/>
</dbReference>
<accession>A0ABD6QDD9</accession>
<evidence type="ECO:0000313" key="3">
    <source>
        <dbReference type="EMBL" id="OMC35498.1"/>
    </source>
</evidence>
<name>A0ABD6QDD9_MYCFO</name>